<dbReference type="EMBL" id="JARBHB010000004">
    <property type="protein sequence ID" value="KAJ8886240.1"/>
    <property type="molecule type" value="Genomic_DNA"/>
</dbReference>
<accession>A0ABQ9HQ17</accession>
<dbReference type="Proteomes" id="UP001159363">
    <property type="component" value="Chromosome X"/>
</dbReference>
<evidence type="ECO:0000313" key="2">
    <source>
        <dbReference type="Proteomes" id="UP001159363"/>
    </source>
</evidence>
<gene>
    <name evidence="1" type="ORF">PR048_012449</name>
</gene>
<keyword evidence="2" id="KW-1185">Reference proteome</keyword>
<sequence>MHFMYSATQNEEVFLRDRISYAKVIVGTQKLHTFIPTTKQKVIVNPYSFSETLCEETTTIQEGDNEFSGMMGFVTCKYDEKWWLGCILDSYENKQEVKVNFLHLNGPSPSYKYAGLSDVLCVHKSDILTIVDPFTATGRV</sequence>
<protein>
    <submittedName>
        <fullName evidence="1">Uncharacterized protein</fullName>
    </submittedName>
</protein>
<organism evidence="1 2">
    <name type="scientific">Dryococelus australis</name>
    <dbReference type="NCBI Taxonomy" id="614101"/>
    <lineage>
        <taxon>Eukaryota</taxon>
        <taxon>Metazoa</taxon>
        <taxon>Ecdysozoa</taxon>
        <taxon>Arthropoda</taxon>
        <taxon>Hexapoda</taxon>
        <taxon>Insecta</taxon>
        <taxon>Pterygota</taxon>
        <taxon>Neoptera</taxon>
        <taxon>Polyneoptera</taxon>
        <taxon>Phasmatodea</taxon>
        <taxon>Verophasmatodea</taxon>
        <taxon>Anareolatae</taxon>
        <taxon>Phasmatidae</taxon>
        <taxon>Eurycanthinae</taxon>
        <taxon>Dryococelus</taxon>
    </lineage>
</organism>
<name>A0ABQ9HQ17_9NEOP</name>
<reference evidence="1 2" key="1">
    <citation type="submission" date="2023-02" db="EMBL/GenBank/DDBJ databases">
        <title>LHISI_Scaffold_Assembly.</title>
        <authorList>
            <person name="Stuart O.P."/>
            <person name="Cleave R."/>
            <person name="Magrath M.J.L."/>
            <person name="Mikheyev A.S."/>
        </authorList>
    </citation>
    <scope>NUCLEOTIDE SEQUENCE [LARGE SCALE GENOMIC DNA]</scope>
    <source>
        <strain evidence="1">Daus_M_001</strain>
        <tissue evidence="1">Leg muscle</tissue>
    </source>
</reference>
<proteinExistence type="predicted"/>
<comment type="caution">
    <text evidence="1">The sequence shown here is derived from an EMBL/GenBank/DDBJ whole genome shotgun (WGS) entry which is preliminary data.</text>
</comment>
<evidence type="ECO:0000313" key="1">
    <source>
        <dbReference type="EMBL" id="KAJ8886240.1"/>
    </source>
</evidence>